<dbReference type="InterPro" id="IPR014895">
    <property type="entry name" value="Alginate_lyase_2"/>
</dbReference>
<feature type="domain" description="Alginate lyase 2" evidence="1">
    <location>
        <begin position="50"/>
        <end position="317"/>
    </location>
</feature>
<keyword evidence="2" id="KW-0456">Lyase</keyword>
<evidence type="ECO:0000259" key="1">
    <source>
        <dbReference type="Pfam" id="PF08787"/>
    </source>
</evidence>
<dbReference type="GO" id="GO:0016829">
    <property type="term" value="F:lyase activity"/>
    <property type="evidence" value="ECO:0007669"/>
    <property type="project" value="UniProtKB-KW"/>
</dbReference>
<sequence length="317" mass="35044">MIFPLKNIVTLSVALALVITGQGHLQAKEIKNTRGEVITLDPTVKPSENFDLTDWSISLPVDTNEDGIADNVPESYLAKGLEVKPLFYTAEDGGMVFTALVEGPKTSKNTTYTRSELREMLRAGDMRVKVTGITENNWVFSTAKRKNRKKAGAVDGVLEATLAVNHVTTTGNEKQLGRVVIGQIHATKDEPIRVYYRKLPGNTNGSIYMAHEPVKGHGDEQWYDLIGSRSDKAEDNPDGVALGEIFSYRIEAKGNLLTLTIIRDGKPNVVQEVDMSESGYDGSDQYMYFKAGVYNQNKTGDANDYVQATFYQLENSH</sequence>
<comment type="caution">
    <text evidence="2">The sequence shown here is derived from an EMBL/GenBank/DDBJ whole genome shotgun (WGS) entry which is preliminary data.</text>
</comment>
<protein>
    <submittedName>
        <fullName evidence="2">Polysaccharide lyase family 7 protein</fullName>
    </submittedName>
</protein>
<evidence type="ECO:0000313" key="3">
    <source>
        <dbReference type="Proteomes" id="UP000815846"/>
    </source>
</evidence>
<keyword evidence="3" id="KW-1185">Reference proteome</keyword>
<name>A0ABY3MTK2_9GAMM</name>
<dbReference type="RefSeq" id="WP_101343061.1">
    <property type="nucleotide sequence ID" value="NZ_PJAI02000023.1"/>
</dbReference>
<evidence type="ECO:0000313" key="2">
    <source>
        <dbReference type="EMBL" id="TYK64515.1"/>
    </source>
</evidence>
<accession>A0ABY3MTK2</accession>
<dbReference type="Proteomes" id="UP000815846">
    <property type="component" value="Unassembled WGS sequence"/>
</dbReference>
<dbReference type="Pfam" id="PF08787">
    <property type="entry name" value="Alginate_lyase2"/>
    <property type="match status" value="1"/>
</dbReference>
<organism evidence="2 3">
    <name type="scientific">Colwellia echini</name>
    <dbReference type="NCBI Taxonomy" id="1982103"/>
    <lineage>
        <taxon>Bacteria</taxon>
        <taxon>Pseudomonadati</taxon>
        <taxon>Pseudomonadota</taxon>
        <taxon>Gammaproteobacteria</taxon>
        <taxon>Alteromonadales</taxon>
        <taxon>Colwelliaceae</taxon>
        <taxon>Colwellia</taxon>
    </lineage>
</organism>
<proteinExistence type="predicted"/>
<dbReference type="SUPFAM" id="SSF49899">
    <property type="entry name" value="Concanavalin A-like lectins/glucanases"/>
    <property type="match status" value="1"/>
</dbReference>
<dbReference type="Gene3D" id="2.60.120.200">
    <property type="match status" value="1"/>
</dbReference>
<gene>
    <name evidence="2" type="ORF">CWS31_015200</name>
</gene>
<dbReference type="EMBL" id="PJAI02000023">
    <property type="protein sequence ID" value="TYK64515.1"/>
    <property type="molecule type" value="Genomic_DNA"/>
</dbReference>
<dbReference type="InterPro" id="IPR013320">
    <property type="entry name" value="ConA-like_dom_sf"/>
</dbReference>
<reference evidence="2 3" key="1">
    <citation type="submission" date="2019-08" db="EMBL/GenBank/DDBJ databases">
        <title>Microbe sample from Colwellia echini.</title>
        <authorList>
            <person name="Christiansen L."/>
            <person name="Pathiraja D."/>
            <person name="Schultz-Johansen M."/>
            <person name="Choi I.-G."/>
            <person name="Stougaard P."/>
        </authorList>
    </citation>
    <scope>NUCLEOTIDE SEQUENCE [LARGE SCALE GENOMIC DNA]</scope>
    <source>
        <strain evidence="2 3">A3</strain>
    </source>
</reference>